<evidence type="ECO:0000313" key="2">
    <source>
        <dbReference type="EMBL" id="CAF4900027.1"/>
    </source>
</evidence>
<feature type="compositionally biased region" description="Acidic residues" evidence="1">
    <location>
        <begin position="33"/>
        <end position="47"/>
    </location>
</feature>
<dbReference type="Proteomes" id="UP000681967">
    <property type="component" value="Unassembled WGS sequence"/>
</dbReference>
<evidence type="ECO:0000313" key="3">
    <source>
        <dbReference type="EMBL" id="CAF5072142.1"/>
    </source>
</evidence>
<feature type="region of interest" description="Disordered" evidence="1">
    <location>
        <begin position="31"/>
        <end position="73"/>
    </location>
</feature>
<evidence type="ECO:0000256" key="1">
    <source>
        <dbReference type="SAM" id="MobiDB-lite"/>
    </source>
</evidence>
<dbReference type="AlphaFoldDB" id="A0A8S3CCF9"/>
<sequence>LSGVNRESFADQQEWSLYEHVDTQQRFIKEFPFDDDDDDDNDEEDDNGNIHSSVEHHVDNQLENTDDKDDRKR</sequence>
<feature type="non-terminal residue" evidence="2">
    <location>
        <position position="73"/>
    </location>
</feature>
<name>A0A8S3CCF9_9BILA</name>
<dbReference type="EMBL" id="CAJOBJ010239396">
    <property type="protein sequence ID" value="CAF5072142.1"/>
    <property type="molecule type" value="Genomic_DNA"/>
</dbReference>
<evidence type="ECO:0000313" key="4">
    <source>
        <dbReference type="Proteomes" id="UP000681967"/>
    </source>
</evidence>
<reference evidence="2" key="1">
    <citation type="submission" date="2021-02" db="EMBL/GenBank/DDBJ databases">
        <authorList>
            <person name="Nowell W R."/>
        </authorList>
    </citation>
    <scope>NUCLEOTIDE SEQUENCE</scope>
</reference>
<dbReference type="EMBL" id="CAJOBH010167616">
    <property type="protein sequence ID" value="CAF4900027.1"/>
    <property type="molecule type" value="Genomic_DNA"/>
</dbReference>
<feature type="non-terminal residue" evidence="2">
    <location>
        <position position="1"/>
    </location>
</feature>
<dbReference type="Proteomes" id="UP000681720">
    <property type="component" value="Unassembled WGS sequence"/>
</dbReference>
<organism evidence="2 4">
    <name type="scientific">Rotaria magnacalcarata</name>
    <dbReference type="NCBI Taxonomy" id="392030"/>
    <lineage>
        <taxon>Eukaryota</taxon>
        <taxon>Metazoa</taxon>
        <taxon>Spiralia</taxon>
        <taxon>Gnathifera</taxon>
        <taxon>Rotifera</taxon>
        <taxon>Eurotatoria</taxon>
        <taxon>Bdelloidea</taxon>
        <taxon>Philodinida</taxon>
        <taxon>Philodinidae</taxon>
        <taxon>Rotaria</taxon>
    </lineage>
</organism>
<proteinExistence type="predicted"/>
<gene>
    <name evidence="2" type="ORF">BYL167_LOCUS52131</name>
    <name evidence="3" type="ORF">GIL414_LOCUS61186</name>
</gene>
<accession>A0A8S3CCF9</accession>
<comment type="caution">
    <text evidence="2">The sequence shown here is derived from an EMBL/GenBank/DDBJ whole genome shotgun (WGS) entry which is preliminary data.</text>
</comment>
<protein>
    <submittedName>
        <fullName evidence="2">Uncharacterized protein</fullName>
    </submittedName>
</protein>